<dbReference type="OrthoDB" id="100006at2759"/>
<keyword evidence="3 6" id="KW-1133">Transmembrane helix</keyword>
<protein>
    <recommendedName>
        <fullName evidence="9">G-protein coupled receptors family 1 profile domain-containing protein</fullName>
    </recommendedName>
</protein>
<feature type="region of interest" description="Disordered" evidence="5">
    <location>
        <begin position="1"/>
        <end position="30"/>
    </location>
</feature>
<evidence type="ECO:0000256" key="1">
    <source>
        <dbReference type="ARBA" id="ARBA00004141"/>
    </source>
</evidence>
<feature type="region of interest" description="Disordered" evidence="5">
    <location>
        <begin position="333"/>
        <end position="354"/>
    </location>
</feature>
<name>A0A9Q3BY96_9BASI</name>
<evidence type="ECO:0000256" key="6">
    <source>
        <dbReference type="SAM" id="Phobius"/>
    </source>
</evidence>
<feature type="transmembrane region" description="Helical" evidence="6">
    <location>
        <begin position="267"/>
        <end position="286"/>
    </location>
</feature>
<keyword evidence="8" id="KW-1185">Reference proteome</keyword>
<comment type="subcellular location">
    <subcellularLocation>
        <location evidence="1">Membrane</location>
        <topology evidence="1">Multi-pass membrane protein</topology>
    </subcellularLocation>
</comment>
<dbReference type="PANTHER" id="PTHR23112:SF37">
    <property type="entry name" value="G PROTEIN-COUPLED RECEPTOR GPR1"/>
    <property type="match status" value="1"/>
</dbReference>
<dbReference type="GO" id="GO:0005886">
    <property type="term" value="C:plasma membrane"/>
    <property type="evidence" value="ECO:0007669"/>
    <property type="project" value="TreeGrafter"/>
</dbReference>
<dbReference type="GO" id="GO:0004930">
    <property type="term" value="F:G protein-coupled receptor activity"/>
    <property type="evidence" value="ECO:0007669"/>
    <property type="project" value="TreeGrafter"/>
</dbReference>
<dbReference type="AlphaFoldDB" id="A0A9Q3BY96"/>
<dbReference type="PANTHER" id="PTHR23112">
    <property type="entry name" value="G PROTEIN-COUPLED RECEPTOR 157-RELATED"/>
    <property type="match status" value="1"/>
</dbReference>
<organism evidence="7 8">
    <name type="scientific">Austropuccinia psidii MF-1</name>
    <dbReference type="NCBI Taxonomy" id="1389203"/>
    <lineage>
        <taxon>Eukaryota</taxon>
        <taxon>Fungi</taxon>
        <taxon>Dikarya</taxon>
        <taxon>Basidiomycota</taxon>
        <taxon>Pucciniomycotina</taxon>
        <taxon>Pucciniomycetes</taxon>
        <taxon>Pucciniales</taxon>
        <taxon>Sphaerophragmiaceae</taxon>
        <taxon>Austropuccinia</taxon>
    </lineage>
</organism>
<reference evidence="7" key="1">
    <citation type="submission" date="2021-03" db="EMBL/GenBank/DDBJ databases">
        <title>Draft genome sequence of rust myrtle Austropuccinia psidii MF-1, a brazilian biotype.</title>
        <authorList>
            <person name="Quecine M.C."/>
            <person name="Pachon D.M.R."/>
            <person name="Bonatelli M.L."/>
            <person name="Correr F.H."/>
            <person name="Franceschini L.M."/>
            <person name="Leite T.F."/>
            <person name="Margarido G.R.A."/>
            <person name="Almeida C.A."/>
            <person name="Ferrarezi J.A."/>
            <person name="Labate C.A."/>
        </authorList>
    </citation>
    <scope>NUCLEOTIDE SEQUENCE</scope>
    <source>
        <strain evidence="7">MF-1</strain>
    </source>
</reference>
<dbReference type="GO" id="GO:0007189">
    <property type="term" value="P:adenylate cyclase-activating G protein-coupled receptor signaling pathway"/>
    <property type="evidence" value="ECO:0007669"/>
    <property type="project" value="TreeGrafter"/>
</dbReference>
<sequence>MVFPSSFTLRPSTAHSDESPPAGSHPSDSFPARARPVWTSYCCRCRQRFFFCDPISSSLCVPPDPHVEKKLPSRLDLCPPDLHADFIWDMLQALGIMLNFIHVQPNHSRSTAELICTSQGLLIELADVASALMYLLISVETFVILSNGPMHRLLCFSTLEPQHAFYAWGGAWCWIGMDYFSYQISFHDVWIWLATATTSILYGILYDKIRTHYKEARLVLRRSSIILPPPETPSTISDFSDSQANRNLTAKQAVGQKGLRAVARTMLLYPILFSLYSCPITIVLLIGEHPRSKWYPTAILVLSTIFALRGVIEVLIFGMTRNVFILRTPPNTMQDDESLSPTSPRSFQKANQPSTALADCDEKNASVCGDFATYTRPEAIELKLPRNYEAVQGSV</sequence>
<keyword evidence="4 6" id="KW-0472">Membrane</keyword>
<keyword evidence="2 6" id="KW-0812">Transmembrane</keyword>
<feature type="transmembrane region" description="Helical" evidence="6">
    <location>
        <begin position="190"/>
        <end position="207"/>
    </location>
</feature>
<evidence type="ECO:0000256" key="2">
    <source>
        <dbReference type="ARBA" id="ARBA00022692"/>
    </source>
</evidence>
<feature type="compositionally biased region" description="Polar residues" evidence="5">
    <location>
        <begin position="1"/>
        <end position="14"/>
    </location>
</feature>
<feature type="transmembrane region" description="Helical" evidence="6">
    <location>
        <begin position="298"/>
        <end position="317"/>
    </location>
</feature>
<comment type="caution">
    <text evidence="7">The sequence shown here is derived from an EMBL/GenBank/DDBJ whole genome shotgun (WGS) entry which is preliminary data.</text>
</comment>
<dbReference type="EMBL" id="AVOT02003332">
    <property type="protein sequence ID" value="MBW0473218.1"/>
    <property type="molecule type" value="Genomic_DNA"/>
</dbReference>
<dbReference type="Proteomes" id="UP000765509">
    <property type="component" value="Unassembled WGS sequence"/>
</dbReference>
<proteinExistence type="predicted"/>
<evidence type="ECO:0000256" key="3">
    <source>
        <dbReference type="ARBA" id="ARBA00022989"/>
    </source>
</evidence>
<evidence type="ECO:0000313" key="8">
    <source>
        <dbReference type="Proteomes" id="UP000765509"/>
    </source>
</evidence>
<dbReference type="Gene3D" id="1.20.1070.10">
    <property type="entry name" value="Rhodopsin 7-helix transmembrane proteins"/>
    <property type="match status" value="1"/>
</dbReference>
<evidence type="ECO:0008006" key="9">
    <source>
        <dbReference type="Google" id="ProtNLM"/>
    </source>
</evidence>
<gene>
    <name evidence="7" type="ORF">O181_012933</name>
</gene>
<evidence type="ECO:0000256" key="5">
    <source>
        <dbReference type="SAM" id="MobiDB-lite"/>
    </source>
</evidence>
<evidence type="ECO:0000256" key="4">
    <source>
        <dbReference type="ARBA" id="ARBA00023136"/>
    </source>
</evidence>
<accession>A0A9Q3BY96</accession>
<evidence type="ECO:0000313" key="7">
    <source>
        <dbReference type="EMBL" id="MBW0473218.1"/>
    </source>
</evidence>